<evidence type="ECO:0000256" key="2">
    <source>
        <dbReference type="SAM" id="MobiDB-lite"/>
    </source>
</evidence>
<name>A0AAD9VDN3_ACRCE</name>
<keyword evidence="3" id="KW-1133">Transmembrane helix</keyword>
<feature type="coiled-coil region" evidence="1">
    <location>
        <begin position="286"/>
        <end position="313"/>
    </location>
</feature>
<dbReference type="AlphaFoldDB" id="A0AAD9VDN3"/>
<dbReference type="EMBL" id="JARQWQ010000008">
    <property type="protein sequence ID" value="KAK2570137.1"/>
    <property type="molecule type" value="Genomic_DNA"/>
</dbReference>
<evidence type="ECO:0000313" key="5">
    <source>
        <dbReference type="Proteomes" id="UP001249851"/>
    </source>
</evidence>
<protein>
    <submittedName>
        <fullName evidence="4">Uncharacterized protein</fullName>
    </submittedName>
</protein>
<reference evidence="4" key="2">
    <citation type="journal article" date="2023" name="Science">
        <title>Genomic signatures of disease resistance in endangered staghorn corals.</title>
        <authorList>
            <person name="Vollmer S.V."/>
            <person name="Selwyn J.D."/>
            <person name="Despard B.A."/>
            <person name="Roesel C.L."/>
        </authorList>
    </citation>
    <scope>NUCLEOTIDE SEQUENCE</scope>
    <source>
        <strain evidence="4">K2</strain>
    </source>
</reference>
<keyword evidence="1" id="KW-0175">Coiled coil</keyword>
<evidence type="ECO:0000256" key="3">
    <source>
        <dbReference type="SAM" id="Phobius"/>
    </source>
</evidence>
<feature type="region of interest" description="Disordered" evidence="2">
    <location>
        <begin position="12"/>
        <end position="31"/>
    </location>
</feature>
<sequence length="404" mass="45242">MQEHQRVFYYMKPKSGGFNPRRNSASSKKGKSKLQSCTLKFFCLSKVNSEKPPSSVFEKTGLSNCGLGPGSITINLNSSASDVHHNLVERFPLLQAGGGYELLLYQRGGLEQGFHNIPPLYTPARIKKLEGQAQVYDLDDIEENEPNCTTVKISRPLVKCLQCHDEVEMHELRHHVEEVHGKREKGSSSNTPLDDFLERNTKKSKIDVAIPDDDYPPLAGPPFVNDDELSQLREMFPSKPIDCLHDSLVVHGSVAKAALSLSGAEVDVDDSDFYQSAFDTAPESLQAIIEEQKKQLSDKKEKVEVEEDDLLNDALTYYKDSDFDPKKKLSLRINLQQTLELLKEISELFFFGEKSRRPIYNSDIVSSGMMKLVGTIIVHSVLLAGLGFPVFSHSVYRYLATGKT</sequence>
<proteinExistence type="predicted"/>
<evidence type="ECO:0000313" key="4">
    <source>
        <dbReference type="EMBL" id="KAK2570137.1"/>
    </source>
</evidence>
<evidence type="ECO:0000256" key="1">
    <source>
        <dbReference type="SAM" id="Coils"/>
    </source>
</evidence>
<dbReference type="Proteomes" id="UP001249851">
    <property type="component" value="Unassembled WGS sequence"/>
</dbReference>
<organism evidence="4 5">
    <name type="scientific">Acropora cervicornis</name>
    <name type="common">Staghorn coral</name>
    <dbReference type="NCBI Taxonomy" id="6130"/>
    <lineage>
        <taxon>Eukaryota</taxon>
        <taxon>Metazoa</taxon>
        <taxon>Cnidaria</taxon>
        <taxon>Anthozoa</taxon>
        <taxon>Hexacorallia</taxon>
        <taxon>Scleractinia</taxon>
        <taxon>Astrocoeniina</taxon>
        <taxon>Acroporidae</taxon>
        <taxon>Acropora</taxon>
    </lineage>
</organism>
<accession>A0AAD9VDN3</accession>
<reference evidence="4" key="1">
    <citation type="journal article" date="2023" name="G3 (Bethesda)">
        <title>Whole genome assembly and annotation of the endangered Caribbean coral Acropora cervicornis.</title>
        <authorList>
            <person name="Selwyn J.D."/>
            <person name="Vollmer S.V."/>
        </authorList>
    </citation>
    <scope>NUCLEOTIDE SEQUENCE</scope>
    <source>
        <strain evidence="4">K2</strain>
    </source>
</reference>
<gene>
    <name evidence="4" type="ORF">P5673_004894</name>
</gene>
<feature type="transmembrane region" description="Helical" evidence="3">
    <location>
        <begin position="372"/>
        <end position="391"/>
    </location>
</feature>
<comment type="caution">
    <text evidence="4">The sequence shown here is derived from an EMBL/GenBank/DDBJ whole genome shotgun (WGS) entry which is preliminary data.</text>
</comment>
<keyword evidence="3" id="KW-0812">Transmembrane</keyword>
<feature type="compositionally biased region" description="Polar residues" evidence="2">
    <location>
        <begin position="21"/>
        <end position="31"/>
    </location>
</feature>
<keyword evidence="5" id="KW-1185">Reference proteome</keyword>
<keyword evidence="3" id="KW-0472">Membrane</keyword>